<dbReference type="STRING" id="200378.SAMN05216553_120148"/>
<dbReference type="EMBL" id="FNCC01000020">
    <property type="protein sequence ID" value="SDH38870.1"/>
    <property type="molecule type" value="Genomic_DNA"/>
</dbReference>
<proteinExistence type="predicted"/>
<evidence type="ECO:0000256" key="1">
    <source>
        <dbReference type="SAM" id="MobiDB-lite"/>
    </source>
</evidence>
<keyword evidence="3" id="KW-1185">Reference proteome</keyword>
<feature type="region of interest" description="Disordered" evidence="1">
    <location>
        <begin position="48"/>
        <end position="109"/>
    </location>
</feature>
<sequence length="331" mass="35426">MSFRDAALILAHRELFEDLDAALALVGAVLEEPGADVPLVPLTVVEPAGTDDRIDEDDWPVTGNDGWGDAELEATDAGEGRTDPEQEQSDGGGSGGGKGQGGRRKAPAAKPAGLGVIAQVLVGEPDDLDSGGRAPRAYTSVPLPKHRSWQVDRDLSGFRTRTLALTLQSMIRVPLRGHEPDIPAVVQRLALAEPLADVPMRPRLGQPARVRVLCDLALTIGPYAEDTELLIRVLRRLCGAERVDLRWFELSPAHGCGSGPVWTWQRYEMPGPAEATVLVAQGVADRRSDPAAIHEFASALADHGAAVCAVLLGPGPRVPRFRRYPQLLVDD</sequence>
<dbReference type="OrthoDB" id="3697166at2"/>
<name>A0A1G8C1U1_9PSEU</name>
<protein>
    <submittedName>
        <fullName evidence="2">Uncharacterized protein</fullName>
    </submittedName>
</protein>
<feature type="compositionally biased region" description="Gly residues" evidence="1">
    <location>
        <begin position="90"/>
        <end position="100"/>
    </location>
</feature>
<reference evidence="3" key="1">
    <citation type="submission" date="2016-10" db="EMBL/GenBank/DDBJ databases">
        <authorList>
            <person name="Varghese N."/>
            <person name="Submissions S."/>
        </authorList>
    </citation>
    <scope>NUCLEOTIDE SEQUENCE [LARGE SCALE GENOMIC DNA]</scope>
    <source>
        <strain evidence="3">CGMCC 4.3506</strain>
    </source>
</reference>
<evidence type="ECO:0000313" key="3">
    <source>
        <dbReference type="Proteomes" id="UP000199623"/>
    </source>
</evidence>
<dbReference type="RefSeq" id="WP_090059151.1">
    <property type="nucleotide sequence ID" value="NZ_FNCC01000020.1"/>
</dbReference>
<accession>A0A1G8C1U1</accession>
<gene>
    <name evidence="2" type="ORF">SAMN05216553_120148</name>
</gene>
<organism evidence="2 3">
    <name type="scientific">Lentzea fradiae</name>
    <dbReference type="NCBI Taxonomy" id="200378"/>
    <lineage>
        <taxon>Bacteria</taxon>
        <taxon>Bacillati</taxon>
        <taxon>Actinomycetota</taxon>
        <taxon>Actinomycetes</taxon>
        <taxon>Pseudonocardiales</taxon>
        <taxon>Pseudonocardiaceae</taxon>
        <taxon>Lentzea</taxon>
    </lineage>
</organism>
<evidence type="ECO:0000313" key="2">
    <source>
        <dbReference type="EMBL" id="SDH38870.1"/>
    </source>
</evidence>
<dbReference type="AlphaFoldDB" id="A0A1G8C1U1"/>
<dbReference type="Proteomes" id="UP000199623">
    <property type="component" value="Unassembled WGS sequence"/>
</dbReference>